<dbReference type="CDD" id="cd09272">
    <property type="entry name" value="RNase_HI_RT_Ty1"/>
    <property type="match status" value="1"/>
</dbReference>
<dbReference type="GO" id="GO:0071897">
    <property type="term" value="P:DNA biosynthetic process"/>
    <property type="evidence" value="ECO:0007669"/>
    <property type="project" value="UniProtKB-ARBA"/>
</dbReference>
<sequence>MGKKSENKNNSNITTEEKLNRLKDSFKGTLTRLEAFTSEKTVSKDTSVTEIEIKLKKIEQLQINLDKIAEDYCEIETFESLKIIQLDIEDINQRIETTESQQQTNCCLICEPSLDITVNKFFELESLPDDSKEITKSEEEIYCEEHFVSTYKRDKTERFIVRLPIKENAETLLGYSKQNAIKRLNGIWEKLSENNTIGTLYKEFMNEYELLGHMEEIKNETLDKIKYYIPHHSVYKPEKTSTPLRVVFVASAKTTSGFSLNSILLNGGIIQQDLFSIVSRFRKHEYAFSADIKKMYRQILVDPNQRDLQRIMWKTSANAPVNTYKLATVTYGTVSAPFLATRTLKALADEEKVEFPDAADVICNDSYMDDIISEESTLESAKNEKYKYPVSSLPISKGQVLSKLDSPKTSEEILTVPYRNLIGSLSFIAICTRPDIMYAVNVLSQFQANPGIKHWNCLLRLLGYLKYTQEYKLELSKVKSLKLRCYSDSDFATNRDDRVSMGGFITFIDETPISWRTFQQKSVSLSTMEAEYVSLTEAAKEFIWLKNFTNKCNNWKHVSSKNNPADLISRGYNVDELLKNEMWFSGPDLQTDEYEDNQLFPDSSYRDELKCAVTLSMTECSSNFYDELFNVTNNFIKLIRIFSFIFRFINNIKAKESCNKEKYLTSDEIKRSTEFLAKIAQLSEFKAEIYALKKGKGVSKTSKLKALDPFLDENSLLRVGGRLSNADLPFEAKHQIIIPKAVTDLTIEAFIAALKRLCARRGRISTLMSDNATNFKGAAAELNRFIKLICNKNETLANYFASEAIQWKFIPPRSSNFGGLWEAGVKSFKHHLYRTSVNSKVTFEEFETIIIQIEGMLNSRPLVPLSDNINEYEVLTPGHFIIGRPISAIPEPAILKIFQIIVYLGGSIQHKVCTNYLERLEK</sequence>
<name>A0A8X6V9B2_TRICX</name>
<dbReference type="InterPro" id="IPR012337">
    <property type="entry name" value="RNaseH-like_sf"/>
</dbReference>
<protein>
    <submittedName>
        <fullName evidence="2">Retrovirus-related Pol polyprotein from transposon TNT 1-94</fullName>
    </submittedName>
</protein>
<keyword evidence="3" id="KW-1185">Reference proteome</keyword>
<dbReference type="SUPFAM" id="SSF56672">
    <property type="entry name" value="DNA/RNA polymerases"/>
    <property type="match status" value="1"/>
</dbReference>
<keyword evidence="1" id="KW-0175">Coiled coil</keyword>
<dbReference type="InterPro" id="IPR036397">
    <property type="entry name" value="RNaseH_sf"/>
</dbReference>
<organism evidence="2 3">
    <name type="scientific">Trichonephila clavipes</name>
    <name type="common">Golden silk orbweaver</name>
    <name type="synonym">Nephila clavipes</name>
    <dbReference type="NCBI Taxonomy" id="2585209"/>
    <lineage>
        <taxon>Eukaryota</taxon>
        <taxon>Metazoa</taxon>
        <taxon>Ecdysozoa</taxon>
        <taxon>Arthropoda</taxon>
        <taxon>Chelicerata</taxon>
        <taxon>Arachnida</taxon>
        <taxon>Araneae</taxon>
        <taxon>Araneomorphae</taxon>
        <taxon>Entelegynae</taxon>
        <taxon>Araneoidea</taxon>
        <taxon>Nephilidae</taxon>
        <taxon>Trichonephila</taxon>
    </lineage>
</organism>
<dbReference type="GO" id="GO:0042575">
    <property type="term" value="C:DNA polymerase complex"/>
    <property type="evidence" value="ECO:0007669"/>
    <property type="project" value="UniProtKB-ARBA"/>
</dbReference>
<dbReference type="PANTHER" id="PTHR47331">
    <property type="entry name" value="PHD-TYPE DOMAIN-CONTAINING PROTEIN"/>
    <property type="match status" value="1"/>
</dbReference>
<evidence type="ECO:0000256" key="1">
    <source>
        <dbReference type="SAM" id="Coils"/>
    </source>
</evidence>
<dbReference type="Gene3D" id="3.10.10.10">
    <property type="entry name" value="HIV Type 1 Reverse Transcriptase, subunit A, domain 1"/>
    <property type="match status" value="1"/>
</dbReference>
<comment type="caution">
    <text evidence="2">The sequence shown here is derived from an EMBL/GenBank/DDBJ whole genome shotgun (WGS) entry which is preliminary data.</text>
</comment>
<dbReference type="EMBL" id="BMAU01021213">
    <property type="protein sequence ID" value="GFX99632.1"/>
    <property type="molecule type" value="Genomic_DNA"/>
</dbReference>
<dbReference type="PANTHER" id="PTHR47331:SF5">
    <property type="entry name" value="RIBONUCLEASE H"/>
    <property type="match status" value="1"/>
</dbReference>
<accession>A0A8X6V9B2</accession>
<reference evidence="2" key="1">
    <citation type="submission" date="2020-08" db="EMBL/GenBank/DDBJ databases">
        <title>Multicomponent nature underlies the extraordinary mechanical properties of spider dragline silk.</title>
        <authorList>
            <person name="Kono N."/>
            <person name="Nakamura H."/>
            <person name="Mori M."/>
            <person name="Yoshida Y."/>
            <person name="Ohtoshi R."/>
            <person name="Malay A.D."/>
            <person name="Moran D.A.P."/>
            <person name="Tomita M."/>
            <person name="Numata K."/>
            <person name="Arakawa K."/>
        </authorList>
    </citation>
    <scope>NUCLEOTIDE SEQUENCE</scope>
</reference>
<gene>
    <name evidence="2" type="ORF">TNCV_5026851</name>
</gene>
<feature type="coiled-coil region" evidence="1">
    <location>
        <begin position="51"/>
        <end position="101"/>
    </location>
</feature>
<dbReference type="AlphaFoldDB" id="A0A8X6V9B2"/>
<dbReference type="InterPro" id="IPR043128">
    <property type="entry name" value="Rev_trsase/Diguanyl_cyclase"/>
</dbReference>
<proteinExistence type="predicted"/>
<dbReference type="SUPFAM" id="SSF53098">
    <property type="entry name" value="Ribonuclease H-like"/>
    <property type="match status" value="1"/>
</dbReference>
<dbReference type="InterPro" id="IPR043502">
    <property type="entry name" value="DNA/RNA_pol_sf"/>
</dbReference>
<evidence type="ECO:0000313" key="2">
    <source>
        <dbReference type="EMBL" id="GFX99632.1"/>
    </source>
</evidence>
<dbReference type="Gene3D" id="3.30.420.10">
    <property type="entry name" value="Ribonuclease H-like superfamily/Ribonuclease H"/>
    <property type="match status" value="1"/>
</dbReference>
<dbReference type="GO" id="GO:0003676">
    <property type="term" value="F:nucleic acid binding"/>
    <property type="evidence" value="ECO:0007669"/>
    <property type="project" value="InterPro"/>
</dbReference>
<evidence type="ECO:0000313" key="3">
    <source>
        <dbReference type="Proteomes" id="UP000887159"/>
    </source>
</evidence>
<dbReference type="Gene3D" id="3.30.70.270">
    <property type="match status" value="1"/>
</dbReference>
<dbReference type="Proteomes" id="UP000887159">
    <property type="component" value="Unassembled WGS sequence"/>
</dbReference>